<keyword evidence="6" id="KW-0067">ATP-binding</keyword>
<dbReference type="GO" id="GO:0004618">
    <property type="term" value="F:phosphoglycerate kinase activity"/>
    <property type="evidence" value="ECO:0007669"/>
    <property type="project" value="UniProtKB-EC"/>
</dbReference>
<sequence>MSKFRTVTDIDDLSTKTILLRADLDVAIENGEVVENFRLQKAVNTIKYLTEKKAKVVVLGHLGRPGGEYVDELSLLPVRFELGKLLGVHIKFAHIPNSRNSIRYMEPGEVLMLENVRFHAEEESKDAKKRAGFMSELVELCDVYINDAFSSYRPHASTYDVALQYATKNRIVGMQMATEIEKLTQLRDKYQHPYVAVIGGAKIDTKIDILTKLVTEADFILLGGAMAYTFMKSQGIDIGSSKVEDDKLKVADKVMKAAKKSGCEILFPIDHVAGGEFAESAGPVEVDTQNIPGGLFGMDIGGRTLAQYLE</sequence>
<dbReference type="Pfam" id="PF00162">
    <property type="entry name" value="PGK"/>
    <property type="match status" value="1"/>
</dbReference>
<proteinExistence type="inferred from homology"/>
<name>A0A955I6B2_9BACT</name>
<dbReference type="GO" id="GO:0006094">
    <property type="term" value="P:gluconeogenesis"/>
    <property type="evidence" value="ECO:0007669"/>
    <property type="project" value="TreeGrafter"/>
</dbReference>
<reference evidence="8" key="2">
    <citation type="journal article" date="2021" name="Microbiome">
        <title>Successional dynamics and alternative stable states in a saline activated sludge microbial community over 9 years.</title>
        <authorList>
            <person name="Wang Y."/>
            <person name="Ye J."/>
            <person name="Ju F."/>
            <person name="Liu L."/>
            <person name="Boyd J.A."/>
            <person name="Deng Y."/>
            <person name="Parks D.H."/>
            <person name="Jiang X."/>
            <person name="Yin X."/>
            <person name="Woodcroft B.J."/>
            <person name="Tyson G.W."/>
            <person name="Hugenholtz P."/>
            <person name="Polz M.F."/>
            <person name="Zhang T."/>
        </authorList>
    </citation>
    <scope>NUCLEOTIDE SEQUENCE</scope>
    <source>
        <strain evidence="8">HKST-UBA12</strain>
    </source>
</reference>
<dbReference type="EMBL" id="JAGQLI010000176">
    <property type="protein sequence ID" value="MCA9379417.1"/>
    <property type="molecule type" value="Genomic_DNA"/>
</dbReference>
<gene>
    <name evidence="8" type="ORF">KC640_03230</name>
</gene>
<keyword evidence="3 7" id="KW-0808">Transferase</keyword>
<dbReference type="GO" id="GO:0043531">
    <property type="term" value="F:ADP binding"/>
    <property type="evidence" value="ECO:0007669"/>
    <property type="project" value="TreeGrafter"/>
</dbReference>
<dbReference type="InterPro" id="IPR001576">
    <property type="entry name" value="Phosphoglycerate_kinase"/>
</dbReference>
<dbReference type="GO" id="GO:0005829">
    <property type="term" value="C:cytosol"/>
    <property type="evidence" value="ECO:0007669"/>
    <property type="project" value="TreeGrafter"/>
</dbReference>
<dbReference type="AlphaFoldDB" id="A0A955I6B2"/>
<comment type="similarity">
    <text evidence="7">Belongs to the phosphoglycerate kinase family.</text>
</comment>
<evidence type="ECO:0000256" key="4">
    <source>
        <dbReference type="ARBA" id="ARBA00022741"/>
    </source>
</evidence>
<keyword evidence="4" id="KW-0547">Nucleotide-binding</keyword>
<dbReference type="PRINTS" id="PR00477">
    <property type="entry name" value="PHGLYCKINASE"/>
</dbReference>
<dbReference type="GO" id="GO:0005524">
    <property type="term" value="F:ATP binding"/>
    <property type="evidence" value="ECO:0007669"/>
    <property type="project" value="UniProtKB-KW"/>
</dbReference>
<dbReference type="GO" id="GO:0006096">
    <property type="term" value="P:glycolytic process"/>
    <property type="evidence" value="ECO:0007669"/>
    <property type="project" value="InterPro"/>
</dbReference>
<reference evidence="8" key="1">
    <citation type="submission" date="2020-04" db="EMBL/GenBank/DDBJ databases">
        <authorList>
            <person name="Zhang T."/>
        </authorList>
    </citation>
    <scope>NUCLEOTIDE SEQUENCE</scope>
    <source>
        <strain evidence="8">HKST-UBA12</strain>
    </source>
</reference>
<dbReference type="Proteomes" id="UP000760819">
    <property type="component" value="Unassembled WGS sequence"/>
</dbReference>
<organism evidence="8 9">
    <name type="scientific">Candidatus Dojkabacteria bacterium</name>
    <dbReference type="NCBI Taxonomy" id="2099670"/>
    <lineage>
        <taxon>Bacteria</taxon>
        <taxon>Candidatus Dojkabacteria</taxon>
    </lineage>
</organism>
<comment type="caution">
    <text evidence="8">The sequence shown here is derived from an EMBL/GenBank/DDBJ whole genome shotgun (WGS) entry which is preliminary data.</text>
</comment>
<keyword evidence="5 7" id="KW-0418">Kinase</keyword>
<evidence type="ECO:0000256" key="5">
    <source>
        <dbReference type="ARBA" id="ARBA00022777"/>
    </source>
</evidence>
<evidence type="ECO:0000313" key="8">
    <source>
        <dbReference type="EMBL" id="MCA9379417.1"/>
    </source>
</evidence>
<comment type="catalytic activity">
    <reaction evidence="1 7">
        <text>(2R)-3-phosphoglycerate + ATP = (2R)-3-phospho-glyceroyl phosphate + ADP</text>
        <dbReference type="Rhea" id="RHEA:14801"/>
        <dbReference type="ChEBI" id="CHEBI:30616"/>
        <dbReference type="ChEBI" id="CHEBI:57604"/>
        <dbReference type="ChEBI" id="CHEBI:58272"/>
        <dbReference type="ChEBI" id="CHEBI:456216"/>
        <dbReference type="EC" id="2.7.2.3"/>
    </reaction>
</comment>
<dbReference type="Gene3D" id="3.40.50.1260">
    <property type="entry name" value="Phosphoglycerate kinase, N-terminal domain"/>
    <property type="match status" value="2"/>
</dbReference>
<evidence type="ECO:0000313" key="9">
    <source>
        <dbReference type="Proteomes" id="UP000760819"/>
    </source>
</evidence>
<accession>A0A955I6B2</accession>
<evidence type="ECO:0000256" key="1">
    <source>
        <dbReference type="ARBA" id="ARBA00000642"/>
    </source>
</evidence>
<dbReference type="PANTHER" id="PTHR11406:SF23">
    <property type="entry name" value="PHOSPHOGLYCERATE KINASE 1, CHLOROPLASTIC-RELATED"/>
    <property type="match status" value="1"/>
</dbReference>
<dbReference type="InterPro" id="IPR036043">
    <property type="entry name" value="Phosphoglycerate_kinase_sf"/>
</dbReference>
<evidence type="ECO:0000256" key="6">
    <source>
        <dbReference type="ARBA" id="ARBA00022840"/>
    </source>
</evidence>
<dbReference type="PANTHER" id="PTHR11406">
    <property type="entry name" value="PHOSPHOGLYCERATE KINASE"/>
    <property type="match status" value="1"/>
</dbReference>
<feature type="non-terminal residue" evidence="8">
    <location>
        <position position="310"/>
    </location>
</feature>
<dbReference type="EC" id="2.7.2.3" evidence="2 7"/>
<protein>
    <recommendedName>
        <fullName evidence="2 7">Phosphoglycerate kinase</fullName>
        <ecNumber evidence="2 7">2.7.2.3</ecNumber>
    </recommendedName>
</protein>
<evidence type="ECO:0000256" key="7">
    <source>
        <dbReference type="RuleBase" id="RU000532"/>
    </source>
</evidence>
<evidence type="ECO:0000256" key="3">
    <source>
        <dbReference type="ARBA" id="ARBA00022679"/>
    </source>
</evidence>
<evidence type="ECO:0000256" key="2">
    <source>
        <dbReference type="ARBA" id="ARBA00013061"/>
    </source>
</evidence>
<dbReference type="SUPFAM" id="SSF53748">
    <property type="entry name" value="Phosphoglycerate kinase"/>
    <property type="match status" value="1"/>
</dbReference>
<dbReference type="InterPro" id="IPR015824">
    <property type="entry name" value="Phosphoglycerate_kinase_N"/>
</dbReference>